<evidence type="ECO:0000256" key="12">
    <source>
        <dbReference type="ARBA" id="ARBA00023136"/>
    </source>
</evidence>
<dbReference type="Gene3D" id="1.10.287.130">
    <property type="match status" value="1"/>
</dbReference>
<dbReference type="InterPro" id="IPR025201">
    <property type="entry name" value="KdpD_TM"/>
</dbReference>
<dbReference type="InterPro" id="IPR036097">
    <property type="entry name" value="HisK_dim/P_sf"/>
</dbReference>
<dbReference type="PANTHER" id="PTHR45569">
    <property type="entry name" value="SENSOR PROTEIN KDPD"/>
    <property type="match status" value="1"/>
</dbReference>
<feature type="transmembrane region" description="Helical" evidence="13">
    <location>
        <begin position="7"/>
        <end position="24"/>
    </location>
</feature>
<dbReference type="SMART" id="SM00388">
    <property type="entry name" value="HisKA"/>
    <property type="match status" value="1"/>
</dbReference>
<keyword evidence="16" id="KW-1185">Reference proteome</keyword>
<sequence length="350" mass="39958">MNKLKQYIYVAISILMVVCILFFLVDYLNYKIIALLLLLLVSSHAMVFDIMPTILSAILSAIIWNFLFIPPIFTFHISNPEDILMFIMYFIVALINSVLLFKLKKIEKKALEKEEKEKTLKLYNTLLNSLSHELKTPISAIIGSVDTLQELEGKLSNENRVLLLNEIAVAGLKLNYQVENLLNMSRLESGTLKPKLEWCDVNEEFYRIIKNNFQNNARINFQFNDTLPICKMDVGFLEQIAINIIKNALLYTTEDKKIIIGSNYSNNDLILTFQDFGKGIPSEHLPYIFDKFFRVPQTITGGTGLGLSIVKGFVDALNGKIDVKNNNPNGLKFDIFIPVETTFINNLKNE</sequence>
<keyword evidence="12 13" id="KW-0472">Membrane</keyword>
<dbReference type="InterPro" id="IPR038318">
    <property type="entry name" value="KdpD_sf"/>
</dbReference>
<evidence type="ECO:0000259" key="14">
    <source>
        <dbReference type="PROSITE" id="PS50109"/>
    </source>
</evidence>
<protein>
    <recommendedName>
        <fullName evidence="3">histidine kinase</fullName>
        <ecNumber evidence="3">2.7.13.3</ecNumber>
    </recommendedName>
</protein>
<keyword evidence="6 13" id="KW-0812">Transmembrane</keyword>
<evidence type="ECO:0000256" key="11">
    <source>
        <dbReference type="ARBA" id="ARBA00023012"/>
    </source>
</evidence>
<evidence type="ECO:0000256" key="5">
    <source>
        <dbReference type="ARBA" id="ARBA00022679"/>
    </source>
</evidence>
<feature type="transmembrane region" description="Helical" evidence="13">
    <location>
        <begin position="83"/>
        <end position="103"/>
    </location>
</feature>
<dbReference type="CDD" id="cd00075">
    <property type="entry name" value="HATPase"/>
    <property type="match status" value="1"/>
</dbReference>
<proteinExistence type="predicted"/>
<dbReference type="SUPFAM" id="SSF55874">
    <property type="entry name" value="ATPase domain of HSP90 chaperone/DNA topoisomerase II/histidine kinase"/>
    <property type="match status" value="1"/>
</dbReference>
<dbReference type="Pfam" id="PF13493">
    <property type="entry name" value="DUF4118"/>
    <property type="match status" value="1"/>
</dbReference>
<organism evidence="15 16">
    <name type="scientific">Flavobacterium nakdongensis</name>
    <dbReference type="NCBI Taxonomy" id="3073563"/>
    <lineage>
        <taxon>Bacteria</taxon>
        <taxon>Pseudomonadati</taxon>
        <taxon>Bacteroidota</taxon>
        <taxon>Flavobacteriia</taxon>
        <taxon>Flavobacteriales</taxon>
        <taxon>Flavobacteriaceae</taxon>
        <taxon>Flavobacterium</taxon>
    </lineage>
</organism>
<accession>A0ABY9RBJ4</accession>
<evidence type="ECO:0000256" key="1">
    <source>
        <dbReference type="ARBA" id="ARBA00000085"/>
    </source>
</evidence>
<gene>
    <name evidence="15" type="ORF">RF683_03970</name>
</gene>
<keyword evidence="4" id="KW-0597">Phosphoprotein</keyword>
<evidence type="ECO:0000256" key="8">
    <source>
        <dbReference type="ARBA" id="ARBA00022777"/>
    </source>
</evidence>
<dbReference type="EC" id="2.7.13.3" evidence="3"/>
<keyword evidence="11" id="KW-0902">Two-component regulatory system</keyword>
<dbReference type="InterPro" id="IPR005467">
    <property type="entry name" value="His_kinase_dom"/>
</dbReference>
<evidence type="ECO:0000256" key="9">
    <source>
        <dbReference type="ARBA" id="ARBA00022840"/>
    </source>
</evidence>
<keyword evidence="10 13" id="KW-1133">Transmembrane helix</keyword>
<evidence type="ECO:0000256" key="4">
    <source>
        <dbReference type="ARBA" id="ARBA00022553"/>
    </source>
</evidence>
<keyword evidence="8" id="KW-0418">Kinase</keyword>
<keyword evidence="7" id="KW-0547">Nucleotide-binding</keyword>
<evidence type="ECO:0000256" key="6">
    <source>
        <dbReference type="ARBA" id="ARBA00022692"/>
    </source>
</evidence>
<evidence type="ECO:0000313" key="16">
    <source>
        <dbReference type="Proteomes" id="UP001180481"/>
    </source>
</evidence>
<dbReference type="InterPro" id="IPR036259">
    <property type="entry name" value="MFS_trans_sf"/>
</dbReference>
<dbReference type="SUPFAM" id="SSF47384">
    <property type="entry name" value="Homodimeric domain of signal transducing histidine kinase"/>
    <property type="match status" value="1"/>
</dbReference>
<evidence type="ECO:0000256" key="10">
    <source>
        <dbReference type="ARBA" id="ARBA00022989"/>
    </source>
</evidence>
<feature type="domain" description="Histidine kinase" evidence="14">
    <location>
        <begin position="129"/>
        <end position="341"/>
    </location>
</feature>
<dbReference type="InterPro" id="IPR003661">
    <property type="entry name" value="HisK_dim/P_dom"/>
</dbReference>
<comment type="catalytic activity">
    <reaction evidence="1">
        <text>ATP + protein L-histidine = ADP + protein N-phospho-L-histidine.</text>
        <dbReference type="EC" id="2.7.13.3"/>
    </reaction>
</comment>
<keyword evidence="9" id="KW-0067">ATP-binding</keyword>
<dbReference type="RefSeq" id="WP_309532905.1">
    <property type="nucleotide sequence ID" value="NZ_CP133721.1"/>
</dbReference>
<evidence type="ECO:0000256" key="3">
    <source>
        <dbReference type="ARBA" id="ARBA00012438"/>
    </source>
</evidence>
<dbReference type="Proteomes" id="UP001180481">
    <property type="component" value="Chromosome"/>
</dbReference>
<reference evidence="15" key="1">
    <citation type="submission" date="2023-09" db="EMBL/GenBank/DDBJ databases">
        <title>Flavobacterium sp. 20NA77.7 isolated from freshwater.</title>
        <authorList>
            <person name="Le V."/>
            <person name="Ko S.-R."/>
            <person name="Ahn C.-Y."/>
            <person name="Oh H.-M."/>
        </authorList>
    </citation>
    <scope>NUCLEOTIDE SEQUENCE</scope>
    <source>
        <strain evidence="15">20NA77.7</strain>
    </source>
</reference>
<dbReference type="SUPFAM" id="SSF103473">
    <property type="entry name" value="MFS general substrate transporter"/>
    <property type="match status" value="1"/>
</dbReference>
<dbReference type="PRINTS" id="PR00344">
    <property type="entry name" value="BCTRLSENSOR"/>
</dbReference>
<dbReference type="InterPro" id="IPR003594">
    <property type="entry name" value="HATPase_dom"/>
</dbReference>
<feature type="transmembrane region" description="Helical" evidence="13">
    <location>
        <begin position="30"/>
        <end position="48"/>
    </location>
</feature>
<dbReference type="EMBL" id="CP133721">
    <property type="protein sequence ID" value="WMW78608.1"/>
    <property type="molecule type" value="Genomic_DNA"/>
</dbReference>
<keyword evidence="5" id="KW-0808">Transferase</keyword>
<dbReference type="InterPro" id="IPR052023">
    <property type="entry name" value="Histidine_kinase_KdpD"/>
</dbReference>
<dbReference type="Gene3D" id="3.30.565.10">
    <property type="entry name" value="Histidine kinase-like ATPase, C-terminal domain"/>
    <property type="match status" value="1"/>
</dbReference>
<dbReference type="PANTHER" id="PTHR45569:SF1">
    <property type="entry name" value="SENSOR PROTEIN KDPD"/>
    <property type="match status" value="1"/>
</dbReference>
<dbReference type="Gene3D" id="1.20.120.620">
    <property type="entry name" value="Backbone structure of the membrane domain of e. Coli histidine kinase receptor kdpd"/>
    <property type="match status" value="1"/>
</dbReference>
<dbReference type="SMART" id="SM00387">
    <property type="entry name" value="HATPase_c"/>
    <property type="match status" value="1"/>
</dbReference>
<dbReference type="Pfam" id="PF02518">
    <property type="entry name" value="HATPase_c"/>
    <property type="match status" value="1"/>
</dbReference>
<evidence type="ECO:0000313" key="15">
    <source>
        <dbReference type="EMBL" id="WMW78608.1"/>
    </source>
</evidence>
<name>A0ABY9RBJ4_9FLAO</name>
<comment type="subcellular location">
    <subcellularLocation>
        <location evidence="2">Membrane</location>
        <topology evidence="2">Multi-pass membrane protein</topology>
    </subcellularLocation>
</comment>
<evidence type="ECO:0000256" key="2">
    <source>
        <dbReference type="ARBA" id="ARBA00004141"/>
    </source>
</evidence>
<dbReference type="InterPro" id="IPR004358">
    <property type="entry name" value="Sig_transdc_His_kin-like_C"/>
</dbReference>
<feature type="transmembrane region" description="Helical" evidence="13">
    <location>
        <begin position="55"/>
        <end position="77"/>
    </location>
</feature>
<evidence type="ECO:0000256" key="7">
    <source>
        <dbReference type="ARBA" id="ARBA00022741"/>
    </source>
</evidence>
<dbReference type="PROSITE" id="PS50109">
    <property type="entry name" value="HIS_KIN"/>
    <property type="match status" value="1"/>
</dbReference>
<dbReference type="CDD" id="cd00082">
    <property type="entry name" value="HisKA"/>
    <property type="match status" value="1"/>
</dbReference>
<dbReference type="InterPro" id="IPR036890">
    <property type="entry name" value="HATPase_C_sf"/>
</dbReference>
<evidence type="ECO:0000256" key="13">
    <source>
        <dbReference type="SAM" id="Phobius"/>
    </source>
</evidence>
<dbReference type="Pfam" id="PF00512">
    <property type="entry name" value="HisKA"/>
    <property type="match status" value="1"/>
</dbReference>